<dbReference type="GeneID" id="30210740"/>
<accession>A0A1B9FX71</accession>
<evidence type="ECO:0000313" key="1">
    <source>
        <dbReference type="EMBL" id="OCF23360.1"/>
    </source>
</evidence>
<dbReference type="AlphaFoldDB" id="A0A1B9FX71"/>
<evidence type="ECO:0000313" key="2">
    <source>
        <dbReference type="EMBL" id="WVW85881.1"/>
    </source>
</evidence>
<dbReference type="KEGG" id="kbi:30210740"/>
<sequence length="415" mass="46056">MTSTRPPTVILPSTPVHVQTYYCSHTRSNRSNITETVDRILGDNAGKPLPRLPERGDLLIPRATGYGGPKYWAIRLSGQLLQDDQDRILGAIRSGEEAGCKAYIKGTERTSGLSPHHLGIFFRASNIHSPWVTNDTVQPNRNPQVAAGRKQHMLELCLAIGDVADQRVQSRIRDLDPETWQAHRASTQRMKAALDQSKLDLRGVSAADSPNHPVGHVSEFFRFGHLATCSAVTQGQSEKMHLDSHDDRRLYTTLLVLGHRNQDWDHSQGQGDLLMPTLGYALPVYPGDVVLFQPGVIPHLVKALNPQDARKRVVITMFTCEPTTDYLNMAGVQIQDRRSKGQRSGAGECPRCGSTFKDLLEHIKKQHADDRFTAQEMGATGLCVCSCGKVTLNERGLKLHRKRHPELHAEEGDSV</sequence>
<evidence type="ECO:0000313" key="3">
    <source>
        <dbReference type="Proteomes" id="UP000092730"/>
    </source>
</evidence>
<name>A0A1B9FX71_9TREE</name>
<protein>
    <submittedName>
        <fullName evidence="1">Uncharacterized protein</fullName>
    </submittedName>
</protein>
<reference evidence="1" key="1">
    <citation type="submission" date="2013-07" db="EMBL/GenBank/DDBJ databases">
        <title>The Genome Sequence of Cryptococcus bestiolae CBS10118.</title>
        <authorList>
            <consortium name="The Broad Institute Genome Sequencing Platform"/>
            <person name="Cuomo C."/>
            <person name="Litvintseva A."/>
            <person name="Chen Y."/>
            <person name="Heitman J."/>
            <person name="Sun S."/>
            <person name="Springer D."/>
            <person name="Dromer F."/>
            <person name="Young S.K."/>
            <person name="Zeng Q."/>
            <person name="Gargeya S."/>
            <person name="Fitzgerald M."/>
            <person name="Abouelleil A."/>
            <person name="Alvarado L."/>
            <person name="Berlin A.M."/>
            <person name="Chapman S.B."/>
            <person name="Dewar J."/>
            <person name="Goldberg J."/>
            <person name="Griggs A."/>
            <person name="Gujja S."/>
            <person name="Hansen M."/>
            <person name="Howarth C."/>
            <person name="Imamovic A."/>
            <person name="Larimer J."/>
            <person name="McCowan C."/>
            <person name="Murphy C."/>
            <person name="Pearson M."/>
            <person name="Priest M."/>
            <person name="Roberts A."/>
            <person name="Saif S."/>
            <person name="Shea T."/>
            <person name="Sykes S."/>
            <person name="Wortman J."/>
            <person name="Nusbaum C."/>
            <person name="Birren B."/>
        </authorList>
    </citation>
    <scope>NUCLEOTIDE SEQUENCE [LARGE SCALE GENOMIC DNA]</scope>
    <source>
        <strain evidence="1">CBS 10118</strain>
    </source>
</reference>
<dbReference type="VEuPathDB" id="FungiDB:I302_06341"/>
<keyword evidence="3" id="KW-1185">Reference proteome</keyword>
<dbReference type="Gene3D" id="3.60.130.30">
    <property type="match status" value="1"/>
</dbReference>
<gene>
    <name evidence="1" type="ORF">I302_06341</name>
    <name evidence="2" type="ORF">I302_107919</name>
</gene>
<dbReference type="OrthoDB" id="5099367at2759"/>
<reference evidence="2" key="2">
    <citation type="submission" date="2013-07" db="EMBL/GenBank/DDBJ databases">
        <authorList>
            <consortium name="The Broad Institute Genome Sequencing Platform"/>
            <person name="Cuomo C."/>
            <person name="Litvintseva A."/>
            <person name="Chen Y."/>
            <person name="Heitman J."/>
            <person name="Sun S."/>
            <person name="Springer D."/>
            <person name="Dromer F."/>
            <person name="Young S.K."/>
            <person name="Zeng Q."/>
            <person name="Gargeya S."/>
            <person name="Fitzgerald M."/>
            <person name="Abouelleil A."/>
            <person name="Alvarado L."/>
            <person name="Berlin A.M."/>
            <person name="Chapman S.B."/>
            <person name="Dewar J."/>
            <person name="Goldberg J."/>
            <person name="Griggs A."/>
            <person name="Gujja S."/>
            <person name="Hansen M."/>
            <person name="Howarth C."/>
            <person name="Imamovic A."/>
            <person name="Larimer J."/>
            <person name="McCowan C."/>
            <person name="Murphy C."/>
            <person name="Pearson M."/>
            <person name="Priest M."/>
            <person name="Roberts A."/>
            <person name="Saif S."/>
            <person name="Shea T."/>
            <person name="Sykes S."/>
            <person name="Wortman J."/>
            <person name="Nusbaum C."/>
            <person name="Birren B."/>
        </authorList>
    </citation>
    <scope>NUCLEOTIDE SEQUENCE</scope>
    <source>
        <strain evidence="2">CBS 10118</strain>
    </source>
</reference>
<dbReference type="EMBL" id="CP144546">
    <property type="protein sequence ID" value="WVW85881.1"/>
    <property type="molecule type" value="Genomic_DNA"/>
</dbReference>
<proteinExistence type="predicted"/>
<reference evidence="2" key="4">
    <citation type="submission" date="2024-02" db="EMBL/GenBank/DDBJ databases">
        <title>Comparative genomics of Cryptococcus and Kwoniella reveals pathogenesis evolution and contrasting modes of karyotype evolution via chromosome fusion or intercentromeric recombination.</title>
        <authorList>
            <person name="Coelho M.A."/>
            <person name="David-Palma M."/>
            <person name="Shea T."/>
            <person name="Bowers K."/>
            <person name="McGinley-Smith S."/>
            <person name="Mohammad A.W."/>
            <person name="Gnirke A."/>
            <person name="Yurkov A.M."/>
            <person name="Nowrousian M."/>
            <person name="Sun S."/>
            <person name="Cuomo C.A."/>
            <person name="Heitman J."/>
        </authorList>
    </citation>
    <scope>NUCLEOTIDE SEQUENCE</scope>
    <source>
        <strain evidence="2">CBS 10118</strain>
    </source>
</reference>
<dbReference type="RefSeq" id="XP_019044430.1">
    <property type="nucleotide sequence ID" value="XM_019192953.1"/>
</dbReference>
<organism evidence="1">
    <name type="scientific">Kwoniella bestiolae CBS 10118</name>
    <dbReference type="NCBI Taxonomy" id="1296100"/>
    <lineage>
        <taxon>Eukaryota</taxon>
        <taxon>Fungi</taxon>
        <taxon>Dikarya</taxon>
        <taxon>Basidiomycota</taxon>
        <taxon>Agaricomycotina</taxon>
        <taxon>Tremellomycetes</taxon>
        <taxon>Tremellales</taxon>
        <taxon>Cryptococcaceae</taxon>
        <taxon>Kwoniella</taxon>
    </lineage>
</organism>
<dbReference type="EMBL" id="KI894023">
    <property type="protein sequence ID" value="OCF23360.1"/>
    <property type="molecule type" value="Genomic_DNA"/>
</dbReference>
<dbReference type="Proteomes" id="UP000092730">
    <property type="component" value="Chromosome 6"/>
</dbReference>
<reference evidence="1" key="3">
    <citation type="submission" date="2014-01" db="EMBL/GenBank/DDBJ databases">
        <title>Evolution of pathogenesis and genome organization in the Tremellales.</title>
        <authorList>
            <person name="Cuomo C."/>
            <person name="Litvintseva A."/>
            <person name="Heitman J."/>
            <person name="Chen Y."/>
            <person name="Sun S."/>
            <person name="Springer D."/>
            <person name="Dromer F."/>
            <person name="Young S."/>
            <person name="Zeng Q."/>
            <person name="Chapman S."/>
            <person name="Gujja S."/>
            <person name="Saif S."/>
            <person name="Birren B."/>
        </authorList>
    </citation>
    <scope>NUCLEOTIDE SEQUENCE</scope>
    <source>
        <strain evidence="1">CBS 10118</strain>
    </source>
</reference>